<accession>A0A0A0HUB1</accession>
<name>A0A0A0HUB1_9RHOB</name>
<reference evidence="1 2" key="1">
    <citation type="submission" date="2013-01" db="EMBL/GenBank/DDBJ databases">
        <authorList>
            <person name="Fiebig A."/>
            <person name="Goeker M."/>
            <person name="Klenk H.-P.P."/>
        </authorList>
    </citation>
    <scope>NUCLEOTIDE SEQUENCE [LARGE SCALE GENOMIC DNA]</scope>
    <source>
        <strain evidence="1 2">DSM 17069</strain>
    </source>
</reference>
<protein>
    <submittedName>
        <fullName evidence="1">Uncharacterized protein</fullName>
    </submittedName>
</protein>
<dbReference type="AlphaFoldDB" id="A0A0A0HUB1"/>
<comment type="caution">
    <text evidence="1">The sequence shown here is derived from an EMBL/GenBank/DDBJ whole genome shotgun (WGS) entry which is preliminary data.</text>
</comment>
<dbReference type="STRING" id="215743.ROSMUCSMR3_01999"/>
<evidence type="ECO:0000313" key="2">
    <source>
        <dbReference type="Proteomes" id="UP000030021"/>
    </source>
</evidence>
<organism evidence="1 2">
    <name type="scientific">Roseovarius mucosus DSM 17069</name>
    <dbReference type="NCBI Taxonomy" id="1288298"/>
    <lineage>
        <taxon>Bacteria</taxon>
        <taxon>Pseudomonadati</taxon>
        <taxon>Pseudomonadota</taxon>
        <taxon>Alphaproteobacteria</taxon>
        <taxon>Rhodobacterales</taxon>
        <taxon>Roseobacteraceae</taxon>
        <taxon>Roseovarius</taxon>
    </lineage>
</organism>
<dbReference type="RefSeq" id="WP_102106032.1">
    <property type="nucleotide sequence ID" value="NZ_KN293991.1"/>
</dbReference>
<sequence length="106" mass="11114">MPQIDHPEFLERMMTLLGAHPVAPLADTAGLAPPMAALNAAPRGFAEVYGSEGLLVQTGIRAEKDGDPGMAALLADLKRALDTGKLDLVPRSKPAPRLGGFVYPVV</sequence>
<dbReference type="Proteomes" id="UP000030021">
    <property type="component" value="Unassembled WGS sequence"/>
</dbReference>
<evidence type="ECO:0000313" key="1">
    <source>
        <dbReference type="EMBL" id="KGM89683.1"/>
    </source>
</evidence>
<dbReference type="eggNOG" id="ENOG50319FK">
    <property type="taxonomic scope" value="Bacteria"/>
</dbReference>
<dbReference type="EMBL" id="AONH01000001">
    <property type="protein sequence ID" value="KGM89683.1"/>
    <property type="molecule type" value="Genomic_DNA"/>
</dbReference>
<gene>
    <name evidence="1" type="ORF">rosmuc_00277</name>
</gene>
<dbReference type="HOGENOM" id="CLU_2221256_0_0_5"/>
<proteinExistence type="predicted"/>
<dbReference type="PATRIC" id="fig|1288298.3.peg.274"/>